<comment type="caution">
    <text evidence="2">The sequence shown here is derived from an EMBL/GenBank/DDBJ whole genome shotgun (WGS) entry which is preliminary data.</text>
</comment>
<feature type="compositionally biased region" description="Low complexity" evidence="1">
    <location>
        <begin position="1008"/>
        <end position="1017"/>
    </location>
</feature>
<feature type="region of interest" description="Disordered" evidence="1">
    <location>
        <begin position="845"/>
        <end position="892"/>
    </location>
</feature>
<feature type="region of interest" description="Disordered" evidence="1">
    <location>
        <begin position="707"/>
        <end position="728"/>
    </location>
</feature>
<gene>
    <name evidence="2" type="ORF">CTAYLR_000114</name>
</gene>
<dbReference type="Gene3D" id="3.80.10.10">
    <property type="entry name" value="Ribonuclease Inhibitor"/>
    <property type="match status" value="2"/>
</dbReference>
<sequence>MRSLEETCARRIVCALGDGESLVQVESAPGFVVEGLWARCAESDRLCDAAVSGLCGGELESLELGRVPLGVTERGLTRGVSQLPAKCRRVRVGWPSHFTGRATEWLVRAAHARGERAALQRVEVRAAGLGGTQGGVVPFAWAGAFHQHPDATEDGSRQKSGLLGRCRKAAQADWASLEGVTDGEMKSLLRAVGSEALEALCIAGAREAEGRFADALAACAPELVELRFRDAPGVSDAAAAALVAAVQESIATVDLSWTGAATATARALAAAPNLSRLNVDGCELDDFAIDLLCRRCEGLRELSARKCPNLTAGALWVAVATRCLKLERLRCDLNRRRQPLGRSTEDEHLDERRRVVRELLASSPLPQGSLERRDLEESLASSLEDDAVADLPPFDAPFRGRALASLRATFVGFSRASTAQAWLSALAMVVPPGLREFEARGSWGGDEPEPPPPATRDAVEILLARGVEDLSVGLDRPTALPSPHALTALNLSCRGLSASHLRAIFSATTLRAASLASDAPRQPDVPLVEISGPRLETLRLQGVGLDTLRLLDCGSLATLAIRRCFVATLCCLKAASALVEVSILSSRLKDLDHPPSTIRRLALPRDALAAALLHESTLRSLTVDERDSSQATQPPVPGATVGAVFLARAAAKSAYLGDDVARLGCGIVALELLGVRDFAVKHLAALSTACPALRRLRLVSCKGLRGRLPPTTTSSSANSLAQKDEGAQQQHLFEMEDEWEPSPRRRSREQRFDPVLQCHVGGDNGSPAARVRKDAREYRRYAKLASLLPRDAKRGPACARHLLGVCGRRDCEFPHLSPRLLKPSTEKKLAPLFDLIVDVDDFRRGSRGPQSWPPPSSGRLASPRRAVLSSDNDSSDAPDDDDDPAANDDDDAGPPLAFPCLEALELEACDGLEAATLDLPRLLALCAHRCDRILTLDARAPSLTHLDLSSCASLRSLPLRPGSFVKVKVASLAGTAIPDTFLHKFVDRCRFLSHLDIHDLKPSKSKKSSSSSSSSSSARHARHSDPHRARRKTTTALEKLKAGRPDLEIVRTRKDHDSPANIRRTTLDLALA</sequence>
<feature type="compositionally biased region" description="Acidic residues" evidence="1">
    <location>
        <begin position="873"/>
        <end position="892"/>
    </location>
</feature>
<dbReference type="AlphaFoldDB" id="A0AAD7UGK6"/>
<dbReference type="GO" id="GO:0019005">
    <property type="term" value="C:SCF ubiquitin ligase complex"/>
    <property type="evidence" value="ECO:0007669"/>
    <property type="project" value="TreeGrafter"/>
</dbReference>
<dbReference type="EMBL" id="JAQMWT010000314">
    <property type="protein sequence ID" value="KAJ8605548.1"/>
    <property type="molecule type" value="Genomic_DNA"/>
</dbReference>
<evidence type="ECO:0000313" key="2">
    <source>
        <dbReference type="EMBL" id="KAJ8605548.1"/>
    </source>
</evidence>
<name>A0AAD7UGK6_9STRA</name>
<evidence type="ECO:0000256" key="1">
    <source>
        <dbReference type="SAM" id="MobiDB-lite"/>
    </source>
</evidence>
<dbReference type="Proteomes" id="UP001230188">
    <property type="component" value="Unassembled WGS sequence"/>
</dbReference>
<dbReference type="SUPFAM" id="SSF52058">
    <property type="entry name" value="L domain-like"/>
    <property type="match status" value="1"/>
</dbReference>
<keyword evidence="3" id="KW-1185">Reference proteome</keyword>
<feature type="compositionally biased region" description="Basic and acidic residues" evidence="1">
    <location>
        <begin position="1038"/>
        <end position="1057"/>
    </location>
</feature>
<proteinExistence type="predicted"/>
<dbReference type="GO" id="GO:0031146">
    <property type="term" value="P:SCF-dependent proteasomal ubiquitin-dependent protein catabolic process"/>
    <property type="evidence" value="ECO:0007669"/>
    <property type="project" value="TreeGrafter"/>
</dbReference>
<reference evidence="2" key="1">
    <citation type="submission" date="2023-01" db="EMBL/GenBank/DDBJ databases">
        <title>Metagenome sequencing of chrysophaentin producing Chrysophaeum taylorii.</title>
        <authorList>
            <person name="Davison J."/>
            <person name="Bewley C."/>
        </authorList>
    </citation>
    <scope>NUCLEOTIDE SEQUENCE</scope>
    <source>
        <strain evidence="2">NIES-1699</strain>
    </source>
</reference>
<accession>A0AAD7UGK6</accession>
<dbReference type="InterPro" id="IPR032675">
    <property type="entry name" value="LRR_dom_sf"/>
</dbReference>
<feature type="region of interest" description="Disordered" evidence="1">
    <location>
        <begin position="1001"/>
        <end position="1057"/>
    </location>
</feature>
<protein>
    <submittedName>
        <fullName evidence="2">Uncharacterized protein</fullName>
    </submittedName>
</protein>
<dbReference type="PANTHER" id="PTHR13318:SF190">
    <property type="entry name" value="PARTNER OF PAIRED, ISOFORM B"/>
    <property type="match status" value="1"/>
</dbReference>
<dbReference type="PANTHER" id="PTHR13318">
    <property type="entry name" value="PARTNER OF PAIRED, ISOFORM B-RELATED"/>
    <property type="match status" value="1"/>
</dbReference>
<feature type="compositionally biased region" description="Polar residues" evidence="1">
    <location>
        <begin position="710"/>
        <end position="728"/>
    </location>
</feature>
<organism evidence="2 3">
    <name type="scientific">Chrysophaeum taylorii</name>
    <dbReference type="NCBI Taxonomy" id="2483200"/>
    <lineage>
        <taxon>Eukaryota</taxon>
        <taxon>Sar</taxon>
        <taxon>Stramenopiles</taxon>
        <taxon>Ochrophyta</taxon>
        <taxon>Pelagophyceae</taxon>
        <taxon>Pelagomonadales</taxon>
        <taxon>Pelagomonadaceae</taxon>
        <taxon>Chrysophaeum</taxon>
    </lineage>
</organism>
<evidence type="ECO:0000313" key="3">
    <source>
        <dbReference type="Proteomes" id="UP001230188"/>
    </source>
</evidence>